<reference evidence="1 2" key="1">
    <citation type="journal article" date="2018" name="Sci. Adv.">
        <title>Multi-heme cytochromes provide a pathway for survival in energy-limited environments.</title>
        <authorList>
            <person name="Deng X."/>
            <person name="Dohmae N."/>
            <person name="Nealson K.H."/>
            <person name="Hashimoto K."/>
            <person name="Okamoto A."/>
        </authorList>
    </citation>
    <scope>NUCLEOTIDE SEQUENCE [LARGE SCALE GENOMIC DNA]</scope>
    <source>
        <strain evidence="1 2">IS5</strain>
    </source>
</reference>
<protein>
    <submittedName>
        <fullName evidence="1">Phosphoglycerate mutase family protein</fullName>
    </submittedName>
</protein>
<accession>A0A2Z6B2L0</accession>
<dbReference type="EMBL" id="AP017378">
    <property type="protein sequence ID" value="BBD09764.1"/>
    <property type="molecule type" value="Genomic_DNA"/>
</dbReference>
<dbReference type="RefSeq" id="WP_126380784.1">
    <property type="nucleotide sequence ID" value="NZ_AP017378.1"/>
</dbReference>
<name>A0A2Z6B2L0_9BACT</name>
<dbReference type="AlphaFoldDB" id="A0A2Z6B2L0"/>
<gene>
    <name evidence="1" type="ORF">DFE_3038</name>
</gene>
<keyword evidence="2" id="KW-1185">Reference proteome</keyword>
<dbReference type="Proteomes" id="UP000269883">
    <property type="component" value="Chromosome"/>
</dbReference>
<organism evidence="1 2">
    <name type="scientific">Desulfovibrio ferrophilus</name>
    <dbReference type="NCBI Taxonomy" id="241368"/>
    <lineage>
        <taxon>Bacteria</taxon>
        <taxon>Pseudomonadati</taxon>
        <taxon>Thermodesulfobacteriota</taxon>
        <taxon>Desulfovibrionia</taxon>
        <taxon>Desulfovibrionales</taxon>
        <taxon>Desulfovibrionaceae</taxon>
        <taxon>Desulfovibrio</taxon>
    </lineage>
</organism>
<dbReference type="KEGG" id="dfl:DFE_3038"/>
<sequence length="303" mass="33674">MSQEWVAASYPLDILEDQRLKTLFCLLFDRVVLHFPIAHTGCGGGWGITGEFEDPLIHEGVIDLREEFFLDEIIATEYPSSYVGLEDEEFERYFDLNVAGMALKCCSEEGAVPATWKIETPVPLYMLAKFNVNSCADLQASALAIQSLDLTLPSFSTLNSYDILEARELLKDQLGPFRTAMYSLAPSIRSAISSGASLDDVCAEAKYLAQTTIIPQLEDLNRKLKLERGAFWRKLILKVAGRLPSIAFKWMSCTEQEALLDVAKLAQGVGMQALESDSFRKQLLLNEGLGFLIAAQDTVEDLL</sequence>
<evidence type="ECO:0000313" key="2">
    <source>
        <dbReference type="Proteomes" id="UP000269883"/>
    </source>
</evidence>
<evidence type="ECO:0000313" key="1">
    <source>
        <dbReference type="EMBL" id="BBD09764.1"/>
    </source>
</evidence>
<proteinExistence type="predicted"/>